<gene>
    <name evidence="8" type="ORF">G4Y79_05330</name>
</gene>
<dbReference type="RefSeq" id="WP_195171867.1">
    <property type="nucleotide sequence ID" value="NZ_CP062983.1"/>
</dbReference>
<dbReference type="GO" id="GO:0005886">
    <property type="term" value="C:plasma membrane"/>
    <property type="evidence" value="ECO:0007669"/>
    <property type="project" value="UniProtKB-SubCell"/>
</dbReference>
<feature type="transmembrane region" description="Helical" evidence="7">
    <location>
        <begin position="238"/>
        <end position="261"/>
    </location>
</feature>
<accession>A0A7S8IGA5</accession>
<dbReference type="PANTHER" id="PTHR47089">
    <property type="entry name" value="ABC TRANSPORTER, PERMEASE PROTEIN"/>
    <property type="match status" value="1"/>
</dbReference>
<evidence type="ECO:0000256" key="2">
    <source>
        <dbReference type="ARBA" id="ARBA00022475"/>
    </source>
</evidence>
<feature type="transmembrane region" description="Helical" evidence="7">
    <location>
        <begin position="116"/>
        <end position="136"/>
    </location>
</feature>
<sequence>MTKVLRQTAWVLLPIVAALLVITLMLILLQAFTDLEAGPAEVLEAFWKSLSSQSTLSTRKIANVVEFWIPLVLVSMGLVVTFRAGLWNIGIEGQMVMGGLFASGVAFAQPSDNPLILIPLCLIAAMVGGAFWALVAGILKTSFGVNEIFGGVALNALANQITLQLIAGAWKPGASDKAQYSRDIPEAAMLPPIARDFDVSLLALLIAIAAVVLVVLALNGTRWGLNLKATGRNGRSALLLGVPVTASALGAMAICGALAGIGGAHRIIFTEGLVTGQFSGGIGFIGLLVVLLVGMRGGWVPLVALLFTIILNAGTQLQFIQLDSSLTGVLQGVLVLVVMLSTGIRDRLQQNMRKPKETQPAASTAASPLIEGAD</sequence>
<keyword evidence="5 7" id="KW-0472">Membrane</keyword>
<feature type="transmembrane region" description="Helical" evidence="7">
    <location>
        <begin position="273"/>
        <end position="293"/>
    </location>
</feature>
<protein>
    <submittedName>
        <fullName evidence="8">ABC transporter permease</fullName>
    </submittedName>
</protein>
<evidence type="ECO:0000256" key="3">
    <source>
        <dbReference type="ARBA" id="ARBA00022692"/>
    </source>
</evidence>
<name>A0A7S8IGA5_9CHLR</name>
<evidence type="ECO:0000256" key="6">
    <source>
        <dbReference type="SAM" id="MobiDB-lite"/>
    </source>
</evidence>
<feature type="transmembrane region" description="Helical" evidence="7">
    <location>
        <begin position="199"/>
        <end position="218"/>
    </location>
</feature>
<dbReference type="Proteomes" id="UP000594468">
    <property type="component" value="Chromosome"/>
</dbReference>
<evidence type="ECO:0000256" key="1">
    <source>
        <dbReference type="ARBA" id="ARBA00004651"/>
    </source>
</evidence>
<reference evidence="8 9" key="1">
    <citation type="submission" date="2020-02" db="EMBL/GenBank/DDBJ databases">
        <authorList>
            <person name="Zheng R.K."/>
            <person name="Sun C.M."/>
        </authorList>
    </citation>
    <scope>NUCLEOTIDE SEQUENCE [LARGE SCALE GENOMIC DNA]</scope>
    <source>
        <strain evidence="9">rifampicinis</strain>
    </source>
</reference>
<evidence type="ECO:0000313" key="9">
    <source>
        <dbReference type="Proteomes" id="UP000594468"/>
    </source>
</evidence>
<proteinExistence type="predicted"/>
<dbReference type="KEGG" id="pmet:G4Y79_05330"/>
<keyword evidence="4 7" id="KW-1133">Transmembrane helix</keyword>
<dbReference type="CDD" id="cd06580">
    <property type="entry name" value="TM_PBP1_transp_TpRbsC_like"/>
    <property type="match status" value="1"/>
</dbReference>
<evidence type="ECO:0000256" key="5">
    <source>
        <dbReference type="ARBA" id="ARBA00023136"/>
    </source>
</evidence>
<feature type="transmembrane region" description="Helical" evidence="7">
    <location>
        <begin position="12"/>
        <end position="32"/>
    </location>
</feature>
<keyword evidence="9" id="KW-1185">Reference proteome</keyword>
<feature type="region of interest" description="Disordered" evidence="6">
    <location>
        <begin position="350"/>
        <end position="374"/>
    </location>
</feature>
<dbReference type="Pfam" id="PF02653">
    <property type="entry name" value="BPD_transp_2"/>
    <property type="match status" value="1"/>
</dbReference>
<feature type="transmembrane region" description="Helical" evidence="7">
    <location>
        <begin position="326"/>
        <end position="344"/>
    </location>
</feature>
<keyword evidence="2" id="KW-1003">Cell membrane</keyword>
<feature type="transmembrane region" description="Helical" evidence="7">
    <location>
        <begin position="67"/>
        <end position="86"/>
    </location>
</feature>
<evidence type="ECO:0000313" key="8">
    <source>
        <dbReference type="EMBL" id="QPC83803.1"/>
    </source>
</evidence>
<dbReference type="PANTHER" id="PTHR47089:SF1">
    <property type="entry name" value="GUANOSINE ABC TRANSPORTER PERMEASE PROTEIN NUPP"/>
    <property type="match status" value="1"/>
</dbReference>
<feature type="transmembrane region" description="Helical" evidence="7">
    <location>
        <begin position="148"/>
        <end position="170"/>
    </location>
</feature>
<organism evidence="8 9">
    <name type="scientific">Phototrophicus methaneseepsis</name>
    <dbReference type="NCBI Taxonomy" id="2710758"/>
    <lineage>
        <taxon>Bacteria</taxon>
        <taxon>Bacillati</taxon>
        <taxon>Chloroflexota</taxon>
        <taxon>Candidatus Thermofontia</taxon>
        <taxon>Phototrophicales</taxon>
        <taxon>Phototrophicaceae</taxon>
        <taxon>Phototrophicus</taxon>
    </lineage>
</organism>
<dbReference type="InterPro" id="IPR001851">
    <property type="entry name" value="ABC_transp_permease"/>
</dbReference>
<dbReference type="AlphaFoldDB" id="A0A7S8IGA5"/>
<keyword evidence="3 7" id="KW-0812">Transmembrane</keyword>
<dbReference type="EMBL" id="CP062983">
    <property type="protein sequence ID" value="QPC83803.1"/>
    <property type="molecule type" value="Genomic_DNA"/>
</dbReference>
<evidence type="ECO:0000256" key="7">
    <source>
        <dbReference type="SAM" id="Phobius"/>
    </source>
</evidence>
<comment type="subcellular location">
    <subcellularLocation>
        <location evidence="1">Cell membrane</location>
        <topology evidence="1">Multi-pass membrane protein</topology>
    </subcellularLocation>
</comment>
<dbReference type="GO" id="GO:0022857">
    <property type="term" value="F:transmembrane transporter activity"/>
    <property type="evidence" value="ECO:0007669"/>
    <property type="project" value="InterPro"/>
</dbReference>
<feature type="transmembrane region" description="Helical" evidence="7">
    <location>
        <begin position="300"/>
        <end position="320"/>
    </location>
</feature>
<evidence type="ECO:0000256" key="4">
    <source>
        <dbReference type="ARBA" id="ARBA00022989"/>
    </source>
</evidence>